<accession>A0A5C5XHX3</accession>
<dbReference type="EMBL" id="SJPG01000001">
    <property type="protein sequence ID" value="TWT61943.1"/>
    <property type="molecule type" value="Genomic_DNA"/>
</dbReference>
<name>A0A5C5XHX3_9PLAN</name>
<evidence type="ECO:0000256" key="1">
    <source>
        <dbReference type="SAM" id="MobiDB-lite"/>
    </source>
</evidence>
<dbReference type="AlphaFoldDB" id="A0A5C5XHX3"/>
<protein>
    <submittedName>
        <fullName evidence="2">Uncharacterized protein</fullName>
    </submittedName>
</protein>
<evidence type="ECO:0000313" key="3">
    <source>
        <dbReference type="Proteomes" id="UP000316095"/>
    </source>
</evidence>
<feature type="compositionally biased region" description="Polar residues" evidence="1">
    <location>
        <begin position="80"/>
        <end position="92"/>
    </location>
</feature>
<feature type="region of interest" description="Disordered" evidence="1">
    <location>
        <begin position="64"/>
        <end position="125"/>
    </location>
</feature>
<reference evidence="2 3" key="1">
    <citation type="submission" date="2019-02" db="EMBL/GenBank/DDBJ databases">
        <title>Deep-cultivation of Planctomycetes and their phenomic and genomic characterization uncovers novel biology.</title>
        <authorList>
            <person name="Wiegand S."/>
            <person name="Jogler M."/>
            <person name="Boedeker C."/>
            <person name="Pinto D."/>
            <person name="Vollmers J."/>
            <person name="Rivas-Marin E."/>
            <person name="Kohn T."/>
            <person name="Peeters S.H."/>
            <person name="Heuer A."/>
            <person name="Rast P."/>
            <person name="Oberbeckmann S."/>
            <person name="Bunk B."/>
            <person name="Jeske O."/>
            <person name="Meyerdierks A."/>
            <person name="Storesund J.E."/>
            <person name="Kallscheuer N."/>
            <person name="Luecker S."/>
            <person name="Lage O.M."/>
            <person name="Pohl T."/>
            <person name="Merkel B.J."/>
            <person name="Hornburger P."/>
            <person name="Mueller R.-W."/>
            <person name="Bruemmer F."/>
            <person name="Labrenz M."/>
            <person name="Spormann A.M."/>
            <person name="Op Den Camp H."/>
            <person name="Overmann J."/>
            <person name="Amann R."/>
            <person name="Jetten M.S.M."/>
            <person name="Mascher T."/>
            <person name="Medema M.H."/>
            <person name="Devos D.P."/>
            <person name="Kaster A.-K."/>
            <person name="Ovreas L."/>
            <person name="Rohde M."/>
            <person name="Galperin M.Y."/>
            <person name="Jogler C."/>
        </authorList>
    </citation>
    <scope>NUCLEOTIDE SEQUENCE [LARGE SCALE GENOMIC DNA]</scope>
    <source>
        <strain evidence="2 3">Pan54</strain>
    </source>
</reference>
<dbReference type="Proteomes" id="UP000316095">
    <property type="component" value="Unassembled WGS sequence"/>
</dbReference>
<proteinExistence type="predicted"/>
<sequence>MLNFAAIISGKNVLSHRGIQLGISLCLAMSCGCVRPWNTELPMVQSGSPYYEQQRIERFDPFASTELGPSTMSRPRGYEQSPNITRSSQESGAYTAPVVPGTVHPQFAPQASYPQQQYPGVVPLN</sequence>
<feature type="compositionally biased region" description="Low complexity" evidence="1">
    <location>
        <begin position="105"/>
        <end position="119"/>
    </location>
</feature>
<evidence type="ECO:0000313" key="2">
    <source>
        <dbReference type="EMBL" id="TWT61943.1"/>
    </source>
</evidence>
<organism evidence="2 3">
    <name type="scientific">Rubinisphaera italica</name>
    <dbReference type="NCBI Taxonomy" id="2527969"/>
    <lineage>
        <taxon>Bacteria</taxon>
        <taxon>Pseudomonadati</taxon>
        <taxon>Planctomycetota</taxon>
        <taxon>Planctomycetia</taxon>
        <taxon>Planctomycetales</taxon>
        <taxon>Planctomycetaceae</taxon>
        <taxon>Rubinisphaera</taxon>
    </lineage>
</organism>
<keyword evidence="3" id="KW-1185">Reference proteome</keyword>
<gene>
    <name evidence="2" type="ORF">Pan54_26800</name>
</gene>
<comment type="caution">
    <text evidence="2">The sequence shown here is derived from an EMBL/GenBank/DDBJ whole genome shotgun (WGS) entry which is preliminary data.</text>
</comment>